<dbReference type="InterPro" id="IPR004090">
    <property type="entry name" value="Chemotax_Me-accpt_rcpt"/>
</dbReference>
<dbReference type="PANTHER" id="PTHR32089:SF119">
    <property type="entry name" value="METHYL-ACCEPTING CHEMOTAXIS PROTEIN CTPL"/>
    <property type="match status" value="1"/>
</dbReference>
<dbReference type="PANTHER" id="PTHR32089">
    <property type="entry name" value="METHYL-ACCEPTING CHEMOTAXIS PROTEIN MCPB"/>
    <property type="match status" value="1"/>
</dbReference>
<evidence type="ECO:0000256" key="2">
    <source>
        <dbReference type="ARBA" id="ARBA00022692"/>
    </source>
</evidence>
<proteinExistence type="inferred from homology"/>
<evidence type="ECO:0000256" key="1">
    <source>
        <dbReference type="ARBA" id="ARBA00004141"/>
    </source>
</evidence>
<dbReference type="FunFam" id="1.10.287.950:FF:000001">
    <property type="entry name" value="Methyl-accepting chemotaxis sensory transducer"/>
    <property type="match status" value="1"/>
</dbReference>
<keyword evidence="12" id="KW-1185">Reference proteome</keyword>
<feature type="transmembrane region" description="Helical" evidence="9">
    <location>
        <begin position="12"/>
        <end position="29"/>
    </location>
</feature>
<dbReference type="GO" id="GO:0007165">
    <property type="term" value="P:signal transduction"/>
    <property type="evidence" value="ECO:0007669"/>
    <property type="project" value="UniProtKB-KW"/>
</dbReference>
<evidence type="ECO:0000259" key="10">
    <source>
        <dbReference type="PROSITE" id="PS50111"/>
    </source>
</evidence>
<feature type="transmembrane region" description="Helical" evidence="9">
    <location>
        <begin position="35"/>
        <end position="51"/>
    </location>
</feature>
<dbReference type="Pfam" id="PF00015">
    <property type="entry name" value="MCPsignal"/>
    <property type="match status" value="1"/>
</dbReference>
<evidence type="ECO:0000256" key="7">
    <source>
        <dbReference type="PROSITE-ProRule" id="PRU00284"/>
    </source>
</evidence>
<dbReference type="GO" id="GO:0016020">
    <property type="term" value="C:membrane"/>
    <property type="evidence" value="ECO:0007669"/>
    <property type="project" value="UniProtKB-SubCell"/>
</dbReference>
<dbReference type="GO" id="GO:0004888">
    <property type="term" value="F:transmembrane signaling receptor activity"/>
    <property type="evidence" value="ECO:0007669"/>
    <property type="project" value="InterPro"/>
</dbReference>
<dbReference type="GO" id="GO:0006935">
    <property type="term" value="P:chemotaxis"/>
    <property type="evidence" value="ECO:0007669"/>
    <property type="project" value="InterPro"/>
</dbReference>
<keyword evidence="8" id="KW-0175">Coiled coil</keyword>
<feature type="transmembrane region" description="Helical" evidence="9">
    <location>
        <begin position="82"/>
        <end position="99"/>
    </location>
</feature>
<dbReference type="RefSeq" id="WP_091343482.1">
    <property type="nucleotide sequence ID" value="NZ_FNRM01000006.1"/>
</dbReference>
<dbReference type="AlphaFoldDB" id="A0A1H4E2A1"/>
<dbReference type="CDD" id="cd11386">
    <property type="entry name" value="MCP_signal"/>
    <property type="match status" value="1"/>
</dbReference>
<evidence type="ECO:0000313" key="11">
    <source>
        <dbReference type="EMBL" id="SEA79174.1"/>
    </source>
</evidence>
<comment type="similarity">
    <text evidence="6">Belongs to the methyl-accepting chemotaxis (MCP) protein family.</text>
</comment>
<dbReference type="Gene3D" id="1.10.287.950">
    <property type="entry name" value="Methyl-accepting chemotaxis protein"/>
    <property type="match status" value="1"/>
</dbReference>
<accession>A0A1H4E2A1</accession>
<keyword evidence="5 7" id="KW-0807">Transducer</keyword>
<evidence type="ECO:0000256" key="8">
    <source>
        <dbReference type="SAM" id="Coils"/>
    </source>
</evidence>
<dbReference type="PROSITE" id="PS50111">
    <property type="entry name" value="CHEMOTAXIS_TRANSDUC_2"/>
    <property type="match status" value="1"/>
</dbReference>
<feature type="coiled-coil region" evidence="8">
    <location>
        <begin position="240"/>
        <end position="273"/>
    </location>
</feature>
<reference evidence="11 12" key="1">
    <citation type="submission" date="2016-10" db="EMBL/GenBank/DDBJ databases">
        <authorList>
            <person name="de Groot N.N."/>
        </authorList>
    </citation>
    <scope>NUCLEOTIDE SEQUENCE [LARGE SCALE GENOMIC DNA]</scope>
    <source>
        <strain evidence="11 12">CGMCC 1.3430</strain>
    </source>
</reference>
<protein>
    <submittedName>
        <fullName evidence="11">Methyl-accepting chemotaxis protein</fullName>
    </submittedName>
</protein>
<feature type="transmembrane region" description="Helical" evidence="9">
    <location>
        <begin position="58"/>
        <end position="76"/>
    </location>
</feature>
<keyword evidence="2 9" id="KW-0812">Transmembrane</keyword>
<sequence length="496" mass="54423">MPKFRQQAFQIALYINCGLLLLTLLLAFLHNTWALALLIGVPAVIIPFWLQQSLGDHALARISYGISFMLFCALHIQQSMGMTEVHFGIFVLLAILIAFRDWLVILVAAAVIAVHHLLFMWLQASGQPLYLVPEGNATFSIVMIHAAYVVVEAVVLMIICRYSYKEAQIGQFFMTSSQQMLNQQGHIVLRTPEPKVDSRLIRRFVEVINTMHQTVTTIDKVAKQLDQESDELLQQGSSLADRMTQKMKEVERIASATEQMSASIQELAELASQVLTLAHDSDKAASSGQISIDTTIRTIQQLADNLTASRQKVHGMAESTQEIKGVLDVIQGIAEQTNLLALNAAIEAARAGEQGRGFAVVADEVRTLASRTNSSAGEIKGMIERMVKSSQQSVEAVDQCLAQLEQTKDSASHSGTQLHAILEQVKRVLQSAEVMSTTLTQQGQASQEIAESAQQLSSMALEQQQQGQRVVHIASGVEGATKTLGREMARFSNQTS</sequence>
<dbReference type="SMART" id="SM00283">
    <property type="entry name" value="MA"/>
    <property type="match status" value="1"/>
</dbReference>
<comment type="subcellular location">
    <subcellularLocation>
        <location evidence="1">Membrane</location>
        <topology evidence="1">Multi-pass membrane protein</topology>
    </subcellularLocation>
</comment>
<evidence type="ECO:0000256" key="4">
    <source>
        <dbReference type="ARBA" id="ARBA00023136"/>
    </source>
</evidence>
<evidence type="ECO:0000256" key="5">
    <source>
        <dbReference type="ARBA" id="ARBA00023224"/>
    </source>
</evidence>
<keyword evidence="3 9" id="KW-1133">Transmembrane helix</keyword>
<dbReference type="Proteomes" id="UP000198773">
    <property type="component" value="Unassembled WGS sequence"/>
</dbReference>
<dbReference type="PRINTS" id="PR00260">
    <property type="entry name" value="CHEMTRNSDUCR"/>
</dbReference>
<organism evidence="11 12">
    <name type="scientific">Alkalimonas amylolytica</name>
    <dbReference type="NCBI Taxonomy" id="152573"/>
    <lineage>
        <taxon>Bacteria</taxon>
        <taxon>Pseudomonadati</taxon>
        <taxon>Pseudomonadota</taxon>
        <taxon>Gammaproteobacteria</taxon>
        <taxon>Alkalimonas</taxon>
    </lineage>
</organism>
<dbReference type="InterPro" id="IPR004089">
    <property type="entry name" value="MCPsignal_dom"/>
</dbReference>
<evidence type="ECO:0000256" key="3">
    <source>
        <dbReference type="ARBA" id="ARBA00022989"/>
    </source>
</evidence>
<name>A0A1H4E2A1_ALKAM</name>
<feature type="transmembrane region" description="Helical" evidence="9">
    <location>
        <begin position="104"/>
        <end position="122"/>
    </location>
</feature>
<dbReference type="STRING" id="152573.SAMN04488051_106180"/>
<evidence type="ECO:0000256" key="6">
    <source>
        <dbReference type="ARBA" id="ARBA00029447"/>
    </source>
</evidence>
<dbReference type="OrthoDB" id="9781845at2"/>
<gene>
    <name evidence="11" type="ORF">SAMN04488051_106180</name>
</gene>
<feature type="transmembrane region" description="Helical" evidence="9">
    <location>
        <begin position="142"/>
        <end position="164"/>
    </location>
</feature>
<feature type="domain" description="Methyl-accepting transducer" evidence="10">
    <location>
        <begin position="221"/>
        <end position="457"/>
    </location>
</feature>
<evidence type="ECO:0000313" key="12">
    <source>
        <dbReference type="Proteomes" id="UP000198773"/>
    </source>
</evidence>
<dbReference type="SUPFAM" id="SSF58104">
    <property type="entry name" value="Methyl-accepting chemotaxis protein (MCP) signaling domain"/>
    <property type="match status" value="1"/>
</dbReference>
<evidence type="ECO:0000256" key="9">
    <source>
        <dbReference type="SAM" id="Phobius"/>
    </source>
</evidence>
<keyword evidence="4 9" id="KW-0472">Membrane</keyword>
<dbReference type="EMBL" id="FNRM01000006">
    <property type="protein sequence ID" value="SEA79174.1"/>
    <property type="molecule type" value="Genomic_DNA"/>
</dbReference>